<dbReference type="InterPro" id="IPR028250">
    <property type="entry name" value="DsbDN"/>
</dbReference>
<sequence>MKALRGFRTPFVAALVALIAGAGFAPAEARLESRVVTERAESALYPVRQGFAPGETTWFVFEQHLKPGWHVYWKNPGDSGLPLELDWTLPDSYAVGEIIYPTPERIPVGPLANFGHHGNPAFLIPVTAPTDAPPGETVAIEIAATWLICEEICVPEEGAFTLSMPVAIEPATDERAAARAEAARADAPQPFDNEALFHIDAGRLTVAMKAPDHPYRETFFFPETERLIEPAAPQTVRAEDGRLMISMKADVGAQEAGDEIRGVLGLVLRDGTRAGFEIAAARTQAPLAAASPAAPAGGDGALVLLLTAFLGGALLNVMPCVFPVVFIKAASLMSAAAGARGQARRDGILYTAGVLTTFLALGGVLLALRAGGEALGWGFHLQSPAVVLLSAYVLFAIGLNLAGVFHVGESLQGAGAGLLSGSGGWSAFLTGALAVFVAAPCIGPLMAAPMGAAVLLPPAAGMAIFGAMALGLAAPYLLLSLAPELGRFLPRPGPWMVVFKQALAFPVFAGAAYFLWVLSRQTGAEGLAWALAGAVMLAFAAWLYERAKSVGAGARLACRGFALAALVAAFAPLARGLDSVAAGERPETGPGGTETIAFDPEKVAALRAEGRPVFLDFTAAWCVTCQFDHLTVLSRRSVKNAFAKQNVAFMVADWTRRDPVVTQALQSFGASGVPLYVYYPPGGEAIVLPSPLTEKAVLDAVRAGS</sequence>
<organism evidence="5 6">
    <name type="scientific">Amphiplicatus metriothermophilus</name>
    <dbReference type="NCBI Taxonomy" id="1519374"/>
    <lineage>
        <taxon>Bacteria</taxon>
        <taxon>Pseudomonadati</taxon>
        <taxon>Pseudomonadota</taxon>
        <taxon>Alphaproteobacteria</taxon>
        <taxon>Parvularculales</taxon>
        <taxon>Parvularculaceae</taxon>
        <taxon>Amphiplicatus</taxon>
    </lineage>
</organism>
<feature type="transmembrane region" description="Helical" evidence="2">
    <location>
        <begin position="527"/>
        <end position="544"/>
    </location>
</feature>
<evidence type="ECO:0000256" key="1">
    <source>
        <dbReference type="ARBA" id="ARBA00023284"/>
    </source>
</evidence>
<dbReference type="Pfam" id="PF11412">
    <property type="entry name" value="DsbD_N"/>
    <property type="match status" value="1"/>
</dbReference>
<evidence type="ECO:0000256" key="2">
    <source>
        <dbReference type="SAM" id="Phobius"/>
    </source>
</evidence>
<dbReference type="GO" id="GO:0015035">
    <property type="term" value="F:protein-disulfide reductase activity"/>
    <property type="evidence" value="ECO:0007669"/>
    <property type="project" value="TreeGrafter"/>
</dbReference>
<feature type="transmembrane region" description="Helical" evidence="2">
    <location>
        <begin position="459"/>
        <end position="482"/>
    </location>
</feature>
<dbReference type="PANTHER" id="PTHR32234">
    <property type="entry name" value="THIOL:DISULFIDE INTERCHANGE PROTEIN DSBD"/>
    <property type="match status" value="1"/>
</dbReference>
<dbReference type="PANTHER" id="PTHR32234:SF3">
    <property type="entry name" value="SUPPRESSION OF COPPER SENSITIVITY PROTEIN"/>
    <property type="match status" value="1"/>
</dbReference>
<feature type="transmembrane region" description="Helical" evidence="2">
    <location>
        <begin position="556"/>
        <end position="574"/>
    </location>
</feature>
<keyword evidence="1" id="KW-0676">Redox-active center</keyword>
<dbReference type="Gene3D" id="3.40.30.10">
    <property type="entry name" value="Glutaredoxin"/>
    <property type="match status" value="1"/>
</dbReference>
<gene>
    <name evidence="5" type="ORF">SAMN06297382_0136</name>
</gene>
<dbReference type="SUPFAM" id="SSF52833">
    <property type="entry name" value="Thioredoxin-like"/>
    <property type="match status" value="1"/>
</dbReference>
<dbReference type="InterPro" id="IPR017937">
    <property type="entry name" value="Thioredoxin_CS"/>
</dbReference>
<evidence type="ECO:0000313" key="6">
    <source>
        <dbReference type="Proteomes" id="UP000198346"/>
    </source>
</evidence>
<evidence type="ECO:0000313" key="5">
    <source>
        <dbReference type="EMBL" id="SNT67644.1"/>
    </source>
</evidence>
<dbReference type="Proteomes" id="UP000198346">
    <property type="component" value="Unassembled WGS sequence"/>
</dbReference>
<dbReference type="Pfam" id="PF13899">
    <property type="entry name" value="Thioredoxin_7"/>
    <property type="match status" value="1"/>
</dbReference>
<feature type="transmembrane region" description="Helical" evidence="2">
    <location>
        <begin position="494"/>
        <end position="515"/>
    </location>
</feature>
<dbReference type="EMBL" id="FZQA01000001">
    <property type="protein sequence ID" value="SNT67644.1"/>
    <property type="molecule type" value="Genomic_DNA"/>
</dbReference>
<protein>
    <submittedName>
        <fullName evidence="5">Thiol:disulfide interchange protein DsbD</fullName>
    </submittedName>
</protein>
<feature type="domain" description="Thioredoxin" evidence="4">
    <location>
        <begin position="565"/>
        <end position="705"/>
    </location>
</feature>
<dbReference type="CDD" id="cd02953">
    <property type="entry name" value="DsbDgamma"/>
    <property type="match status" value="1"/>
</dbReference>
<evidence type="ECO:0000256" key="3">
    <source>
        <dbReference type="SAM" id="SignalP"/>
    </source>
</evidence>
<keyword evidence="2" id="KW-1133">Transmembrane helix</keyword>
<feature type="signal peptide" evidence="3">
    <location>
        <begin position="1"/>
        <end position="27"/>
    </location>
</feature>
<keyword evidence="2" id="KW-0472">Membrane</keyword>
<dbReference type="OrthoDB" id="9811036at2"/>
<reference evidence="5 6" key="1">
    <citation type="submission" date="2017-07" db="EMBL/GenBank/DDBJ databases">
        <authorList>
            <person name="Sun Z.S."/>
            <person name="Albrecht U."/>
            <person name="Echele G."/>
            <person name="Lee C.C."/>
        </authorList>
    </citation>
    <scope>NUCLEOTIDE SEQUENCE [LARGE SCALE GENOMIC DNA]</scope>
    <source>
        <strain evidence="5 6">CGMCC 1.12710</strain>
    </source>
</reference>
<keyword evidence="2" id="KW-0812">Transmembrane</keyword>
<feature type="transmembrane region" description="Helical" evidence="2">
    <location>
        <begin position="388"/>
        <end position="407"/>
    </location>
</feature>
<evidence type="ECO:0000259" key="4">
    <source>
        <dbReference type="PROSITE" id="PS51352"/>
    </source>
</evidence>
<keyword evidence="3" id="KW-0732">Signal</keyword>
<dbReference type="PROSITE" id="PS51352">
    <property type="entry name" value="THIOREDOXIN_2"/>
    <property type="match status" value="1"/>
</dbReference>
<dbReference type="PROSITE" id="PS00194">
    <property type="entry name" value="THIOREDOXIN_1"/>
    <property type="match status" value="1"/>
</dbReference>
<dbReference type="RefSeq" id="WP_159462353.1">
    <property type="nucleotide sequence ID" value="NZ_FZQA01000001.1"/>
</dbReference>
<dbReference type="GO" id="GO:0045454">
    <property type="term" value="P:cell redox homeostasis"/>
    <property type="evidence" value="ECO:0007669"/>
    <property type="project" value="TreeGrafter"/>
</dbReference>
<feature type="transmembrane region" description="Helical" evidence="2">
    <location>
        <begin position="427"/>
        <end position="447"/>
    </location>
</feature>
<name>A0A239PKR3_9PROT</name>
<dbReference type="InterPro" id="IPR036249">
    <property type="entry name" value="Thioredoxin-like_sf"/>
</dbReference>
<dbReference type="InterPro" id="IPR035671">
    <property type="entry name" value="DsbD_gamma"/>
</dbReference>
<feature type="transmembrane region" description="Helical" evidence="2">
    <location>
        <begin position="348"/>
        <end position="368"/>
    </location>
</feature>
<keyword evidence="6" id="KW-1185">Reference proteome</keyword>
<dbReference type="AlphaFoldDB" id="A0A239PKR3"/>
<feature type="chain" id="PRO_5012624909" evidence="3">
    <location>
        <begin position="28"/>
        <end position="705"/>
    </location>
</feature>
<feature type="transmembrane region" description="Helical" evidence="2">
    <location>
        <begin position="301"/>
        <end position="327"/>
    </location>
</feature>
<accession>A0A239PKR3</accession>
<proteinExistence type="predicted"/>
<dbReference type="InterPro" id="IPR013766">
    <property type="entry name" value="Thioredoxin_domain"/>
</dbReference>